<feature type="compositionally biased region" description="Low complexity" evidence="1">
    <location>
        <begin position="210"/>
        <end position="261"/>
    </location>
</feature>
<comment type="caution">
    <text evidence="3">The sequence shown here is derived from an EMBL/GenBank/DDBJ whole genome shotgun (WGS) entry which is preliminary data.</text>
</comment>
<dbReference type="OrthoDB" id="511366at2"/>
<dbReference type="EMBL" id="RSCM01000006">
    <property type="protein sequence ID" value="RUS96853.1"/>
    <property type="molecule type" value="Genomic_DNA"/>
</dbReference>
<sequence length="396" mass="43204">MPPVTDKSLIPLQSWKKHSDPPFLWVSVFISSISLHLLVFWLLGSSDEFRPWIPHSSQANIPVDFIDISPQEESTAKPKFIAKAVTPKFSSSTQNSVTASLPKTTPETTPTTPENQDDGAISSDFNPPQESQTENSQVNNQPVPKPVDSIPEPTETPAPTETPTSTETPAPTETPTSTETIPLDNLPWNRRQEVKLGQGTLLPKDIPSDSPTSTEETSPTPTEETSPTPTEETSPTPTEETSPTPTEETSPTSTEETSPTPTGGGILANVSPLLKDEVNQLIQERRLIKDALPDVLAAYQGSSSKQLEVSFFPSDSEIKPANILVSLVIDKNGKFQQAVVLEIEPTTLSSERSIYEQALNDIFMQESFIAAHNEDGSKPDLSNLYMRIQIQPINSP</sequence>
<evidence type="ECO:0000256" key="1">
    <source>
        <dbReference type="SAM" id="MobiDB-lite"/>
    </source>
</evidence>
<keyword evidence="2" id="KW-0472">Membrane</keyword>
<evidence type="ECO:0000256" key="2">
    <source>
        <dbReference type="SAM" id="Phobius"/>
    </source>
</evidence>
<feature type="region of interest" description="Disordered" evidence="1">
    <location>
        <begin position="91"/>
        <end position="271"/>
    </location>
</feature>
<keyword evidence="2" id="KW-0812">Transmembrane</keyword>
<name>A0A3S1CR07_ANAVA</name>
<feature type="transmembrane region" description="Helical" evidence="2">
    <location>
        <begin position="23"/>
        <end position="43"/>
    </location>
</feature>
<feature type="compositionally biased region" description="Low complexity" evidence="1">
    <location>
        <begin position="151"/>
        <end position="180"/>
    </location>
</feature>
<feature type="compositionally biased region" description="Polar residues" evidence="1">
    <location>
        <begin position="91"/>
        <end position="103"/>
    </location>
</feature>
<organism evidence="3 4">
    <name type="scientific">Trichormus variabilis SAG 1403-4b</name>
    <dbReference type="NCBI Taxonomy" id="447716"/>
    <lineage>
        <taxon>Bacteria</taxon>
        <taxon>Bacillati</taxon>
        <taxon>Cyanobacteriota</taxon>
        <taxon>Cyanophyceae</taxon>
        <taxon>Nostocales</taxon>
        <taxon>Nostocaceae</taxon>
        <taxon>Trichormus</taxon>
    </lineage>
</organism>
<feature type="compositionally biased region" description="Low complexity" evidence="1">
    <location>
        <begin position="104"/>
        <end position="114"/>
    </location>
</feature>
<proteinExistence type="predicted"/>
<feature type="compositionally biased region" description="Polar residues" evidence="1">
    <location>
        <begin position="123"/>
        <end position="142"/>
    </location>
</feature>
<keyword evidence="2" id="KW-1133">Transmembrane helix</keyword>
<dbReference type="Proteomes" id="UP000276103">
    <property type="component" value="Unassembled WGS sequence"/>
</dbReference>
<dbReference type="AlphaFoldDB" id="A0A3S1CR07"/>
<reference evidence="3 4" key="1">
    <citation type="journal article" date="2019" name="Genome Biol. Evol.">
        <title>Day and night: Metabolic profiles and evolutionary relationships of six axenic non-marine cyanobacteria.</title>
        <authorList>
            <person name="Will S.E."/>
            <person name="Henke P."/>
            <person name="Boedeker C."/>
            <person name="Huang S."/>
            <person name="Brinkmann H."/>
            <person name="Rohde M."/>
            <person name="Jarek M."/>
            <person name="Friedl T."/>
            <person name="Seufert S."/>
            <person name="Schumacher M."/>
            <person name="Overmann J."/>
            <person name="Neumann-Schaal M."/>
            <person name="Petersen J."/>
        </authorList>
    </citation>
    <scope>NUCLEOTIDE SEQUENCE [LARGE SCALE GENOMIC DNA]</scope>
    <source>
        <strain evidence="3 4">SAG 1403-4b</strain>
    </source>
</reference>
<gene>
    <name evidence="3" type="ORF">DSM107003_22590</name>
</gene>
<protein>
    <submittedName>
        <fullName evidence="3">Uncharacterized protein</fullName>
    </submittedName>
</protein>
<evidence type="ECO:0000313" key="4">
    <source>
        <dbReference type="Proteomes" id="UP000276103"/>
    </source>
</evidence>
<evidence type="ECO:0000313" key="3">
    <source>
        <dbReference type="EMBL" id="RUS96853.1"/>
    </source>
</evidence>
<keyword evidence="4" id="KW-1185">Reference proteome</keyword>
<accession>A0A3S1CR07</accession>